<accession>A0ABX7P1T6</accession>
<evidence type="ECO:0000313" key="2">
    <source>
        <dbReference type="EMBL" id="QSQ22688.1"/>
    </source>
</evidence>
<dbReference type="EMBL" id="CP071090">
    <property type="protein sequence ID" value="QSQ22688.1"/>
    <property type="molecule type" value="Genomic_DNA"/>
</dbReference>
<protein>
    <recommendedName>
        <fullName evidence="4">Lipoprotein</fullName>
    </recommendedName>
</protein>
<dbReference type="Proteomes" id="UP000662747">
    <property type="component" value="Chromosome"/>
</dbReference>
<gene>
    <name evidence="2" type="ORF">JY651_47590</name>
</gene>
<reference evidence="2 3" key="1">
    <citation type="submission" date="2021-02" db="EMBL/GenBank/DDBJ databases">
        <title>De Novo genome assembly of isolated myxobacteria.</title>
        <authorList>
            <person name="Stevens D.C."/>
        </authorList>
    </citation>
    <scope>NUCLEOTIDE SEQUENCE [LARGE SCALE GENOMIC DNA]</scope>
    <source>
        <strain evidence="3">SCPEA02</strain>
    </source>
</reference>
<keyword evidence="3" id="KW-1185">Reference proteome</keyword>
<sequence length="90" mass="9890">MTLRTLTLTTVLAFGSLLAGCANDADSICEKRHSCYDGNLDTGKCTDDIDAWVGDQDERKARVEACARCIDDRSCTEVFESCIDDCFDIP</sequence>
<feature type="signal peptide" evidence="1">
    <location>
        <begin position="1"/>
        <end position="24"/>
    </location>
</feature>
<name>A0ABX7P1T6_9BACT</name>
<keyword evidence="1" id="KW-0732">Signal</keyword>
<dbReference type="PROSITE" id="PS51257">
    <property type="entry name" value="PROKAR_LIPOPROTEIN"/>
    <property type="match status" value="1"/>
</dbReference>
<feature type="chain" id="PRO_5045934015" description="Lipoprotein" evidence="1">
    <location>
        <begin position="25"/>
        <end position="90"/>
    </location>
</feature>
<evidence type="ECO:0008006" key="4">
    <source>
        <dbReference type="Google" id="ProtNLM"/>
    </source>
</evidence>
<evidence type="ECO:0000313" key="3">
    <source>
        <dbReference type="Proteomes" id="UP000662747"/>
    </source>
</evidence>
<evidence type="ECO:0000256" key="1">
    <source>
        <dbReference type="SAM" id="SignalP"/>
    </source>
</evidence>
<organism evidence="2 3">
    <name type="scientific">Pyxidicoccus parkwayensis</name>
    <dbReference type="NCBI Taxonomy" id="2813578"/>
    <lineage>
        <taxon>Bacteria</taxon>
        <taxon>Pseudomonadati</taxon>
        <taxon>Myxococcota</taxon>
        <taxon>Myxococcia</taxon>
        <taxon>Myxococcales</taxon>
        <taxon>Cystobacterineae</taxon>
        <taxon>Myxococcaceae</taxon>
        <taxon>Pyxidicoccus</taxon>
    </lineage>
</organism>
<dbReference type="RefSeq" id="WP_206724264.1">
    <property type="nucleotide sequence ID" value="NZ_CP071090.1"/>
</dbReference>
<proteinExistence type="predicted"/>